<dbReference type="PANTHER" id="PTHR34862">
    <property type="entry name" value="SPARK DOMAIN-CONTAINING PROTEIN"/>
    <property type="match status" value="1"/>
</dbReference>
<dbReference type="EMBL" id="BTCM01000008">
    <property type="protein sequence ID" value="GMK59521.1"/>
    <property type="molecule type" value="Genomic_DNA"/>
</dbReference>
<sequence length="625" mass="62044">MRLLTFAALAAATTVYAVSADEAGASASGSASAPSPSSPNPSANMNGMSPSAPATNGTGPVGSGSGKGLAGGHGDGFRNLSQQCQMGLLSITMAKGSECLHAPDLLRMLGGHQQPGMGSSAPGQPGPSAPMASGPASSPSAATNASAVVAPSGASPSDASPSGSEAHARRQEGVSPISEVPSATGNATGPAAPTVPVSPLPNNAGQFLPALEMYLEKACAAPVCSNVTITEIAEIVINSCQVDLQRGGISNDTVKMIASLYPTAREAACLKTSNPPVYNPAAFAPNQNVSGNSTVPGNSTLPQPSASLPSDGTGSFKFAEASATSVGYRKRQDEGATPSAGANQSTVDPAASPVADVSASPSPAAVSPTVGNPPMAPSPGPMNGTIPNATAPAGNSTNGTFCTIAMLQGLEKFYGKPLTLHDLFQVYQALTNPTEPSNLTNYPAGNLCNDCMYSILSIVETSEPRLLEQSNVTTWFSATCPASNNSLSTNGTLPAGVIPSAEDSTYGFPLTFTNATGQIETTTPNATFTPIGINSNGSGTAWTWPASNSTTPLPTGGAPEAAAPSDAAPSDAVPSGAAPSDTVPSDAAPSDAAPSDAAPSDAAPSDAAVSVTPAARRSIRFGREY</sequence>
<organism evidence="3 4">
    <name type="scientific">Cutaneotrichosporon spelunceum</name>
    <dbReference type="NCBI Taxonomy" id="1672016"/>
    <lineage>
        <taxon>Eukaryota</taxon>
        <taxon>Fungi</taxon>
        <taxon>Dikarya</taxon>
        <taxon>Basidiomycota</taxon>
        <taxon>Agaricomycotina</taxon>
        <taxon>Tremellomycetes</taxon>
        <taxon>Trichosporonales</taxon>
        <taxon>Trichosporonaceae</taxon>
        <taxon>Cutaneotrichosporon</taxon>
    </lineage>
</organism>
<dbReference type="AlphaFoldDB" id="A0AAD3TZN6"/>
<evidence type="ECO:0000256" key="1">
    <source>
        <dbReference type="SAM" id="MobiDB-lite"/>
    </source>
</evidence>
<feature type="compositionally biased region" description="Low complexity" evidence="1">
    <location>
        <begin position="129"/>
        <end position="164"/>
    </location>
</feature>
<evidence type="ECO:0000256" key="2">
    <source>
        <dbReference type="SAM" id="SignalP"/>
    </source>
</evidence>
<comment type="caution">
    <text evidence="3">The sequence shown here is derived from an EMBL/GenBank/DDBJ whole genome shotgun (WGS) entry which is preliminary data.</text>
</comment>
<feature type="region of interest" description="Disordered" evidence="1">
    <location>
        <begin position="289"/>
        <end position="314"/>
    </location>
</feature>
<feature type="compositionally biased region" description="Polar residues" evidence="1">
    <location>
        <begin position="289"/>
        <end position="313"/>
    </location>
</feature>
<evidence type="ECO:0000313" key="4">
    <source>
        <dbReference type="Proteomes" id="UP001222932"/>
    </source>
</evidence>
<feature type="region of interest" description="Disordered" evidence="1">
    <location>
        <begin position="327"/>
        <end position="391"/>
    </location>
</feature>
<feature type="compositionally biased region" description="Gly residues" evidence="1">
    <location>
        <begin position="59"/>
        <end position="74"/>
    </location>
</feature>
<name>A0AAD3TZN6_9TREE</name>
<feature type="compositionally biased region" description="Low complexity" evidence="1">
    <location>
        <begin position="181"/>
        <end position="197"/>
    </location>
</feature>
<feature type="chain" id="PRO_5042255025" evidence="2">
    <location>
        <begin position="21"/>
        <end position="625"/>
    </location>
</feature>
<feature type="region of interest" description="Disordered" evidence="1">
    <location>
        <begin position="25"/>
        <end position="74"/>
    </location>
</feature>
<accession>A0AAD3TZN6</accession>
<protein>
    <submittedName>
        <fullName evidence="3">Uncharacterized protein</fullName>
    </submittedName>
</protein>
<feature type="compositionally biased region" description="Low complexity" evidence="1">
    <location>
        <begin position="25"/>
        <end position="51"/>
    </location>
</feature>
<feature type="signal peptide" evidence="2">
    <location>
        <begin position="1"/>
        <end position="20"/>
    </location>
</feature>
<gene>
    <name evidence="3" type="ORF">CspeluHIS016_0801270</name>
</gene>
<feature type="region of interest" description="Disordered" evidence="1">
    <location>
        <begin position="539"/>
        <end position="625"/>
    </location>
</feature>
<proteinExistence type="predicted"/>
<keyword evidence="4" id="KW-1185">Reference proteome</keyword>
<keyword evidence="2" id="KW-0732">Signal</keyword>
<feature type="compositionally biased region" description="Low complexity" evidence="1">
    <location>
        <begin position="346"/>
        <end position="370"/>
    </location>
</feature>
<feature type="compositionally biased region" description="Low complexity" evidence="1">
    <location>
        <begin position="556"/>
        <end position="615"/>
    </location>
</feature>
<dbReference type="Proteomes" id="UP001222932">
    <property type="component" value="Unassembled WGS sequence"/>
</dbReference>
<reference evidence="3" key="1">
    <citation type="journal article" date="2023" name="BMC Genomics">
        <title>Chromosome-level genome assemblies of Cutaneotrichosporon spp. (Trichosporonales, Basidiomycota) reveal imbalanced evolution between nucleotide sequences and chromosome synteny.</title>
        <authorList>
            <person name="Kobayashi Y."/>
            <person name="Kayamori A."/>
            <person name="Aoki K."/>
            <person name="Shiwa Y."/>
            <person name="Matsutani M."/>
            <person name="Fujita N."/>
            <person name="Sugita T."/>
            <person name="Iwasaki W."/>
            <person name="Tanaka N."/>
            <person name="Takashima M."/>
        </authorList>
    </citation>
    <scope>NUCLEOTIDE SEQUENCE</scope>
    <source>
        <strain evidence="3">HIS016</strain>
    </source>
</reference>
<dbReference type="PANTHER" id="PTHR34862:SF1">
    <property type="entry name" value="SPARK DOMAIN-CONTAINING PROTEIN"/>
    <property type="match status" value="1"/>
</dbReference>
<feature type="region of interest" description="Disordered" evidence="1">
    <location>
        <begin position="110"/>
        <end position="200"/>
    </location>
</feature>
<reference evidence="3" key="2">
    <citation type="submission" date="2023-06" db="EMBL/GenBank/DDBJ databases">
        <authorList>
            <person name="Kobayashi Y."/>
            <person name="Kayamori A."/>
            <person name="Aoki K."/>
            <person name="Shiwa Y."/>
            <person name="Fujita N."/>
            <person name="Sugita T."/>
            <person name="Iwasaki W."/>
            <person name="Tanaka N."/>
            <person name="Takashima M."/>
        </authorList>
    </citation>
    <scope>NUCLEOTIDE SEQUENCE</scope>
    <source>
        <strain evidence="3">HIS016</strain>
    </source>
</reference>
<feature type="compositionally biased region" description="Polar residues" evidence="1">
    <location>
        <begin position="539"/>
        <end position="553"/>
    </location>
</feature>
<feature type="compositionally biased region" description="Low complexity" evidence="1">
    <location>
        <begin position="114"/>
        <end position="123"/>
    </location>
</feature>
<evidence type="ECO:0000313" key="3">
    <source>
        <dbReference type="EMBL" id="GMK59521.1"/>
    </source>
</evidence>